<dbReference type="AlphaFoldDB" id="A0A0V8DLE0"/>
<gene>
    <name evidence="1" type="ORF">LMG9449_2611</name>
</gene>
<evidence type="ECO:0000313" key="2">
    <source>
        <dbReference type="Proteomes" id="UP000053612"/>
    </source>
</evidence>
<dbReference type="RefSeq" id="WP_058225468.1">
    <property type="nucleotide sequence ID" value="NZ_LKLS01000214.1"/>
</dbReference>
<dbReference type="EMBL" id="LKLS01000214">
    <property type="protein sequence ID" value="KSU14370.1"/>
    <property type="molecule type" value="Genomic_DNA"/>
</dbReference>
<proteinExistence type="predicted"/>
<name>A0A0V8DLE0_LACLL</name>
<comment type="caution">
    <text evidence="1">The sequence shown here is derived from an EMBL/GenBank/DDBJ whole genome shotgun (WGS) entry which is preliminary data.</text>
</comment>
<organism evidence="1 2">
    <name type="scientific">Lactococcus lactis subsp. lactis</name>
    <name type="common">Streptococcus lactis</name>
    <dbReference type="NCBI Taxonomy" id="1360"/>
    <lineage>
        <taxon>Bacteria</taxon>
        <taxon>Bacillati</taxon>
        <taxon>Bacillota</taxon>
        <taxon>Bacilli</taxon>
        <taxon>Lactobacillales</taxon>
        <taxon>Streptococcaceae</taxon>
        <taxon>Lactococcus</taxon>
    </lineage>
</organism>
<accession>A0A0V8DLE0</accession>
<protein>
    <submittedName>
        <fullName evidence="1">Uncharacterized protein</fullName>
    </submittedName>
</protein>
<dbReference type="Proteomes" id="UP000053612">
    <property type="component" value="Unassembled WGS sequence"/>
</dbReference>
<evidence type="ECO:0000313" key="1">
    <source>
        <dbReference type="EMBL" id="KSU14370.1"/>
    </source>
</evidence>
<reference evidence="2" key="1">
    <citation type="submission" date="2015-10" db="EMBL/GenBank/DDBJ databases">
        <title>Draft Genome Sequences of 11 Lactococcus lactis subspecies cremoris strains.</title>
        <authorList>
            <person name="Wels M."/>
            <person name="Backus L."/>
            <person name="Boekhorst J."/>
            <person name="Dijkstra A."/>
            <person name="Beerthuizen M."/>
            <person name="Kelly W."/>
            <person name="Siezen R."/>
            <person name="Bachmann H."/>
            <person name="Van Hijum S."/>
        </authorList>
    </citation>
    <scope>NUCLEOTIDE SEQUENCE [LARGE SCALE GENOMIC DNA]</scope>
    <source>
        <strain evidence="2">LMG9449</strain>
    </source>
</reference>
<dbReference type="PATRIC" id="fig|1360.109.peg.594"/>
<sequence>MKNTYNRFHNYYLDSSNIIKEIMYGTSVLKYEPKSIMDSLLEGFMQNNDNIPSYVSPFVVLPNEENSGEQMFEFKVYNEFGFELGTQHVKESFLLYLSLSNQLVDATLIRNEALKEALKDYWEFGWLEDNSAKEDNYEFALDINDNTYVLHRSLLHYLSILLRLILMKENWYSIIA</sequence>